<dbReference type="PROSITE" id="PS50110">
    <property type="entry name" value="RESPONSE_REGULATORY"/>
    <property type="match status" value="1"/>
</dbReference>
<evidence type="ECO:0000256" key="1">
    <source>
        <dbReference type="ARBA" id="ARBA00022553"/>
    </source>
</evidence>
<evidence type="ECO:0000313" key="5">
    <source>
        <dbReference type="Proteomes" id="UP000198638"/>
    </source>
</evidence>
<protein>
    <submittedName>
        <fullName evidence="4">Response regulator receiver domain-containing protein</fullName>
    </submittedName>
</protein>
<evidence type="ECO:0000313" key="4">
    <source>
        <dbReference type="EMBL" id="SEA33836.1"/>
    </source>
</evidence>
<dbReference type="InterPro" id="IPR050595">
    <property type="entry name" value="Bact_response_regulator"/>
</dbReference>
<dbReference type="PANTHER" id="PTHR44591:SF24">
    <property type="entry name" value="PROTEIN-GLUTAMATE METHYLESTERASE_PROTEIN-GLUTAMINE GLUTAMINASE 1"/>
    <property type="match status" value="1"/>
</dbReference>
<organism evidence="4 5">
    <name type="scientific">Paraburkholderia sartisoli</name>
    <dbReference type="NCBI Taxonomy" id="83784"/>
    <lineage>
        <taxon>Bacteria</taxon>
        <taxon>Pseudomonadati</taxon>
        <taxon>Pseudomonadota</taxon>
        <taxon>Betaproteobacteria</taxon>
        <taxon>Burkholderiales</taxon>
        <taxon>Burkholderiaceae</taxon>
        <taxon>Paraburkholderia</taxon>
    </lineage>
</organism>
<dbReference type="AlphaFoldDB" id="A0A1H4AD70"/>
<evidence type="ECO:0000259" key="3">
    <source>
        <dbReference type="PROSITE" id="PS50110"/>
    </source>
</evidence>
<feature type="modified residue" description="4-aspartylphosphate" evidence="2">
    <location>
        <position position="77"/>
    </location>
</feature>
<accession>A0A1H4AD70</accession>
<dbReference type="InterPro" id="IPR001789">
    <property type="entry name" value="Sig_transdc_resp-reg_receiver"/>
</dbReference>
<dbReference type="STRING" id="83784.SAMN05192564_1011132"/>
<reference evidence="5" key="1">
    <citation type="submission" date="2016-10" db="EMBL/GenBank/DDBJ databases">
        <authorList>
            <person name="Varghese N."/>
            <person name="Submissions S."/>
        </authorList>
    </citation>
    <scope>NUCLEOTIDE SEQUENCE [LARGE SCALE GENOMIC DNA]</scope>
    <source>
        <strain evidence="5">LMG 24000</strain>
    </source>
</reference>
<dbReference type="PANTHER" id="PTHR44591">
    <property type="entry name" value="STRESS RESPONSE REGULATOR PROTEIN 1"/>
    <property type="match status" value="1"/>
</dbReference>
<dbReference type="GO" id="GO:0000160">
    <property type="term" value="P:phosphorelay signal transduction system"/>
    <property type="evidence" value="ECO:0007669"/>
    <property type="project" value="InterPro"/>
</dbReference>
<keyword evidence="5" id="KW-1185">Reference proteome</keyword>
<dbReference type="SMART" id="SM00448">
    <property type="entry name" value="REC"/>
    <property type="match status" value="1"/>
</dbReference>
<feature type="domain" description="Response regulatory" evidence="3">
    <location>
        <begin position="26"/>
        <end position="144"/>
    </location>
</feature>
<dbReference type="EMBL" id="FNRQ01000001">
    <property type="protein sequence ID" value="SEA33836.1"/>
    <property type="molecule type" value="Genomic_DNA"/>
</dbReference>
<dbReference type="Gene3D" id="3.40.50.2300">
    <property type="match status" value="1"/>
</dbReference>
<name>A0A1H4AD70_9BURK</name>
<dbReference type="Proteomes" id="UP000198638">
    <property type="component" value="Unassembled WGS sequence"/>
</dbReference>
<proteinExistence type="predicted"/>
<sequence>MHAMANDPMSREPDTLSDETRDAPLRVLLIEDSPLIRRSLVEAIDASGTLQVAAWADTADDAIALLNDGEFDAVIVDLQLKHGSGVPVLAHLQRDGLIDTTFAAVLTNHALPAYRARCEQYGVRHFYDKSFEFDRVIDALHDYARSRRSPPV</sequence>
<dbReference type="Pfam" id="PF00072">
    <property type="entry name" value="Response_reg"/>
    <property type="match status" value="1"/>
</dbReference>
<gene>
    <name evidence="4" type="ORF">SAMN05192564_1011132</name>
</gene>
<keyword evidence="1 2" id="KW-0597">Phosphoprotein</keyword>
<dbReference type="InterPro" id="IPR011006">
    <property type="entry name" value="CheY-like_superfamily"/>
</dbReference>
<dbReference type="SUPFAM" id="SSF52172">
    <property type="entry name" value="CheY-like"/>
    <property type="match status" value="1"/>
</dbReference>
<evidence type="ECO:0000256" key="2">
    <source>
        <dbReference type="PROSITE-ProRule" id="PRU00169"/>
    </source>
</evidence>